<feature type="domain" description="Sacsin/Nov" evidence="2">
    <location>
        <begin position="31"/>
        <end position="130"/>
    </location>
</feature>
<gene>
    <name evidence="3" type="ORF">THASP1DRAFT_22221</name>
</gene>
<proteinExistence type="predicted"/>
<protein>
    <recommendedName>
        <fullName evidence="2">Sacsin/Nov domain-containing protein</fullName>
    </recommendedName>
</protein>
<dbReference type="OrthoDB" id="10031156at2759"/>
<dbReference type="Pfam" id="PF12449">
    <property type="entry name" value="DUF3684"/>
    <property type="match status" value="1"/>
</dbReference>
<dbReference type="SUPFAM" id="SSF55874">
    <property type="entry name" value="ATPase domain of HSP90 chaperone/DNA topoisomerase II/histidine kinase"/>
    <property type="match status" value="1"/>
</dbReference>
<feature type="compositionally biased region" description="Pro residues" evidence="1">
    <location>
        <begin position="1483"/>
        <end position="1492"/>
    </location>
</feature>
<sequence>MATNALSVEALRAQVLSTSGVEEKVEVNQRHLIDKILARYSAKHTVFRELLQNANDAGNIEKTGIFGRERCMRIQVRNDGRVFAPEDWHRLKKIAEGNPDEQKIGFFGVGFYSLFSICEDPFVSSGQECMAFFWKGDQLFAKRAPVPGEPDKAENGRVWTTFLLSMRDPFEVPNIDEFGSFLASSISFTSTLREICAYMNGSKVLTLSKDLGTPRPVPFKEIGGLQLRSPQKMFTLGEVDVQQVHMQSIRHHRDGMAGGSADGESTSVFVRVSRAHLSVRVTKQQTIDMERTTKKRPPATTVVQMVYTGYDEHGASSQGKKSLFSNLMPFPKQGRVYIGFPTHQTTGFSSHVAAHFIPTVERESIDFVDPCLAAWNEDLLSMCGLLARILYEDELNSVAKLYKELVPDAANGVVVMGDESDDADSARSFLQQRASYAVQAFTYHPSTPSPLVGELGVHHFFGATGSRAPMMISSHGVRPANTIKLVDERLSGFVRTVPVIPAAIAKQCTPYVDKLEMLGYVHRMGVQDVVEELGRRRLTQSEIVSFMKWWASVRQSTPIDLYRRIMQLAVFPNGKQFAEKLYFLNASVIPPTLPLPSTVIDYEITRAFNKQTLESVFGPWSEYTLANWLEFAVTRPEFQSDAAFLELLLSTTSRAWTSLSDAAQKEVVKLLHDKKCIPTQRGLFLPSDTYFKNVTLFPDLPLVTASKAVSEKLLTALGVRKHVNLQMVFARQHDLNWDHMQLVKFLASIRSTLGDQEINRLRVTAFFPKEPVAPVATPGQHATGDITATAGAESKASTQAPAQEPFRYYCANELYLPSDMTSKLGLPAIQWKGKLRTYTEEGSMLQFLGLRTYPPLDELLKIATHSDAARRAAALEFFTGNFNSYYREQYRPKSIKTAFLPCADDANALATPTECFIEPACATMGFHVLRPDLRQHADKFGVEPYPKAHQLIGHLTRLPPTSHASARVTFEFLAEFSSNDIGALKTTPFIPVFDEIKQDGKVAAKARFLTPRGCYFGNENNSQHAAFFDYVDFGPVANGFLRMCGVRNEPSPADLAHMIIKSPKDFLASCGGYESYLNVLRQLALNTDSLQKERGLLTRMRSAPILIGTQRVLKRASVMAGSSAEKKPADTSAASGNERPAAGNDTLQYELACARDIFLIDDTVLQQIFSPLSAPMEVLLEKFYESLGSQWLSSRVKETYVRKGKPAQTPVAAQLTALIKERAPLMFYDYQHGGGSRILHDCDWLTRYLVVYEVPEIVIKREFVPTQTVREQPTSACVDAGSRHCNLYMSREDFDHYDVASALGKILFSKCRLNDALLLSTLLSASLENLRRKGFPVERILSVPKPVPKARPETAVAAPPQRPTLPARVMESYVQQLQAMFPDCDPEYLRTELAKETDRHVERVANRLATTDYPKEKPRVVGEDDGEQEAEAERQRLLNSSKGHTRGSESKSSQSTFSRFSRMLGWSDNRAEPETSKSQPKADTPPPPPPKPTRTVATVDPNTAQRLNKSLRSAIQSCRAYGGDAIDSEATVRQLTESTVSYCDQTPAQKLQRIERTGLLDFYLDKDLNQAETLGDARLMRSLDRFNSVLVLLAEVFELDRKTMHVYYDMEAKTIAFNRLPTRALFFNLRFFNALHFREPETATSGDVGAPKEAFDTWRTTFVASIALSTR</sequence>
<feature type="compositionally biased region" description="Low complexity" evidence="1">
    <location>
        <begin position="1450"/>
        <end position="1462"/>
    </location>
</feature>
<dbReference type="PANTHER" id="PTHR47839:SF1">
    <property type="entry name" value="DOMAIN PROTEIN, PUTATIVE (AFU_ORTHOLOGUE AFUA_6G04830)-RELATED"/>
    <property type="match status" value="1"/>
</dbReference>
<dbReference type="STRING" id="78915.A0A4P9XUV4"/>
<evidence type="ECO:0000313" key="4">
    <source>
        <dbReference type="Proteomes" id="UP000271241"/>
    </source>
</evidence>
<evidence type="ECO:0000313" key="3">
    <source>
        <dbReference type="EMBL" id="RKP10023.1"/>
    </source>
</evidence>
<dbReference type="Gene3D" id="3.30.565.10">
    <property type="entry name" value="Histidine kinase-like ATPase, C-terminal domain"/>
    <property type="match status" value="1"/>
</dbReference>
<dbReference type="NCBIfam" id="NF047352">
    <property type="entry name" value="P_loop_sacsin"/>
    <property type="match status" value="1"/>
</dbReference>
<dbReference type="PANTHER" id="PTHR47839">
    <property type="entry name" value="DOMAIN PROTEIN, PUTATIVE (AFU_ORTHOLOGUE AFUA_6G04830)-RELATED"/>
    <property type="match status" value="1"/>
</dbReference>
<dbReference type="Pfam" id="PF25794">
    <property type="entry name" value="SACS"/>
    <property type="match status" value="1"/>
</dbReference>
<dbReference type="EMBL" id="KZ992475">
    <property type="protein sequence ID" value="RKP10023.1"/>
    <property type="molecule type" value="Genomic_DNA"/>
</dbReference>
<dbReference type="InterPro" id="IPR022155">
    <property type="entry name" value="DUF3684"/>
</dbReference>
<feature type="region of interest" description="Disordered" evidence="1">
    <location>
        <begin position="774"/>
        <end position="799"/>
    </location>
</feature>
<name>A0A4P9XUV4_9FUNG</name>
<dbReference type="InterPro" id="IPR036890">
    <property type="entry name" value="HATPase_C_sf"/>
</dbReference>
<keyword evidence="4" id="KW-1185">Reference proteome</keyword>
<feature type="compositionally biased region" description="Basic and acidic residues" evidence="1">
    <location>
        <begin position="1413"/>
        <end position="1422"/>
    </location>
</feature>
<dbReference type="Proteomes" id="UP000271241">
    <property type="component" value="Unassembled WGS sequence"/>
</dbReference>
<evidence type="ECO:0000259" key="2">
    <source>
        <dbReference type="Pfam" id="PF25794"/>
    </source>
</evidence>
<organism evidence="3 4">
    <name type="scientific">Thamnocephalis sphaerospora</name>
    <dbReference type="NCBI Taxonomy" id="78915"/>
    <lineage>
        <taxon>Eukaryota</taxon>
        <taxon>Fungi</taxon>
        <taxon>Fungi incertae sedis</taxon>
        <taxon>Zoopagomycota</taxon>
        <taxon>Zoopagomycotina</taxon>
        <taxon>Zoopagomycetes</taxon>
        <taxon>Zoopagales</taxon>
        <taxon>Sigmoideomycetaceae</taxon>
        <taxon>Thamnocephalis</taxon>
    </lineage>
</organism>
<evidence type="ECO:0000256" key="1">
    <source>
        <dbReference type="SAM" id="MobiDB-lite"/>
    </source>
</evidence>
<feature type="region of interest" description="Disordered" evidence="1">
    <location>
        <begin position="1404"/>
        <end position="1502"/>
    </location>
</feature>
<dbReference type="InterPro" id="IPR058210">
    <property type="entry name" value="SACS/Nov_dom"/>
</dbReference>
<reference evidence="4" key="1">
    <citation type="journal article" date="2018" name="Nat. Microbiol.">
        <title>Leveraging single-cell genomics to expand the fungal tree of life.</title>
        <authorList>
            <person name="Ahrendt S.R."/>
            <person name="Quandt C.A."/>
            <person name="Ciobanu D."/>
            <person name="Clum A."/>
            <person name="Salamov A."/>
            <person name="Andreopoulos B."/>
            <person name="Cheng J.F."/>
            <person name="Woyke T."/>
            <person name="Pelin A."/>
            <person name="Henrissat B."/>
            <person name="Reynolds N.K."/>
            <person name="Benny G.L."/>
            <person name="Smith M.E."/>
            <person name="James T.Y."/>
            <person name="Grigoriev I.V."/>
        </authorList>
    </citation>
    <scope>NUCLEOTIDE SEQUENCE [LARGE SCALE GENOMIC DNA]</scope>
    <source>
        <strain evidence="4">RSA 1356</strain>
    </source>
</reference>
<dbReference type="CDD" id="cd14279">
    <property type="entry name" value="CUE"/>
    <property type="match status" value="1"/>
</dbReference>
<accession>A0A4P9XUV4</accession>